<dbReference type="EMBL" id="JAGKHQ010000016">
    <property type="protein sequence ID" value="KAG7493410.1"/>
    <property type="molecule type" value="Genomic_DNA"/>
</dbReference>
<feature type="region of interest" description="Disordered" evidence="1">
    <location>
        <begin position="89"/>
        <end position="110"/>
    </location>
</feature>
<proteinExistence type="predicted"/>
<reference evidence="2 3" key="1">
    <citation type="journal article" date="2021" name="Sci. Rep.">
        <title>Chromosome anchoring in Senegalese sole (Solea senegalensis) reveals sex-associated markers and genome rearrangements in flatfish.</title>
        <authorList>
            <person name="Guerrero-Cozar I."/>
            <person name="Gomez-Garrido J."/>
            <person name="Berbel C."/>
            <person name="Martinez-Blanch J.F."/>
            <person name="Alioto T."/>
            <person name="Claros M.G."/>
            <person name="Gagnaire P.A."/>
            <person name="Manchado M."/>
        </authorList>
    </citation>
    <scope>NUCLEOTIDE SEQUENCE [LARGE SCALE GENOMIC DNA]</scope>
    <source>
        <strain evidence="2">Sse05_10M</strain>
    </source>
</reference>
<keyword evidence="3" id="KW-1185">Reference proteome</keyword>
<dbReference type="Proteomes" id="UP000693946">
    <property type="component" value="Linkage Group LG4"/>
</dbReference>
<evidence type="ECO:0000313" key="3">
    <source>
        <dbReference type="Proteomes" id="UP000693946"/>
    </source>
</evidence>
<evidence type="ECO:0000256" key="1">
    <source>
        <dbReference type="SAM" id="MobiDB-lite"/>
    </source>
</evidence>
<feature type="compositionally biased region" description="Low complexity" evidence="1">
    <location>
        <begin position="1"/>
        <end position="12"/>
    </location>
</feature>
<organism evidence="2 3">
    <name type="scientific">Solea senegalensis</name>
    <name type="common">Senegalese sole</name>
    <dbReference type="NCBI Taxonomy" id="28829"/>
    <lineage>
        <taxon>Eukaryota</taxon>
        <taxon>Metazoa</taxon>
        <taxon>Chordata</taxon>
        <taxon>Craniata</taxon>
        <taxon>Vertebrata</taxon>
        <taxon>Euteleostomi</taxon>
        <taxon>Actinopterygii</taxon>
        <taxon>Neopterygii</taxon>
        <taxon>Teleostei</taxon>
        <taxon>Neoteleostei</taxon>
        <taxon>Acanthomorphata</taxon>
        <taxon>Carangaria</taxon>
        <taxon>Pleuronectiformes</taxon>
        <taxon>Pleuronectoidei</taxon>
        <taxon>Soleidae</taxon>
        <taxon>Solea</taxon>
    </lineage>
</organism>
<comment type="caution">
    <text evidence="2">The sequence shown here is derived from an EMBL/GenBank/DDBJ whole genome shotgun (WGS) entry which is preliminary data.</text>
</comment>
<evidence type="ECO:0000313" key="2">
    <source>
        <dbReference type="EMBL" id="KAG7493410.1"/>
    </source>
</evidence>
<feature type="compositionally biased region" description="Polar residues" evidence="1">
    <location>
        <begin position="54"/>
        <end position="66"/>
    </location>
</feature>
<sequence>MLTTTTNTTNPPSAGPPSRGGGAWPRAASHHCSHCSAASHKEKKKKKAEHPASTAPSRVNTGPVSTNKEAALCRSLRLHGDVAEWGDDRTVENVQMTQSDDADVAGRKAN</sequence>
<dbReference type="AlphaFoldDB" id="A0AAV6QN43"/>
<protein>
    <submittedName>
        <fullName evidence="2">Uncharacterized protein</fullName>
    </submittedName>
</protein>
<name>A0AAV6QN43_SOLSE</name>
<accession>A0AAV6QN43</accession>
<gene>
    <name evidence="2" type="ORF">JOB18_008420</name>
</gene>
<feature type="region of interest" description="Disordered" evidence="1">
    <location>
        <begin position="1"/>
        <end position="66"/>
    </location>
</feature>